<dbReference type="InterPro" id="IPR001608">
    <property type="entry name" value="Ala_racemase_N"/>
</dbReference>
<name>A0A482WBF9_ASBVE</name>
<organism evidence="4 5">
    <name type="scientific">Asbolus verrucosus</name>
    <name type="common">Desert ironclad beetle</name>
    <dbReference type="NCBI Taxonomy" id="1661398"/>
    <lineage>
        <taxon>Eukaryota</taxon>
        <taxon>Metazoa</taxon>
        <taxon>Ecdysozoa</taxon>
        <taxon>Arthropoda</taxon>
        <taxon>Hexapoda</taxon>
        <taxon>Insecta</taxon>
        <taxon>Pterygota</taxon>
        <taxon>Neoptera</taxon>
        <taxon>Endopterygota</taxon>
        <taxon>Coleoptera</taxon>
        <taxon>Polyphaga</taxon>
        <taxon>Cucujiformia</taxon>
        <taxon>Tenebrionidae</taxon>
        <taxon>Pimeliinae</taxon>
        <taxon>Asbolus</taxon>
    </lineage>
</organism>
<sequence>MSEADVKQCLKVVLEKIEQASLKRPQELQYVQPRLVAVSKTKPVDLIVQAYEAGQRHFGENYVRELEEKANDPVILEKCNEIRWHFIGHLQTNKINKVLSLPNIYLIETVDSEHLATTLNKNWPKFGPPNSKLKVMVQINTSGEEDKNGISPSEVVTLTKYIINDCNNLHLDGLMTIGRFGYKAENGPNPDFVSLKNCRNEICQNLGLNWKKVNLSMGMSDGFEHAIDLGSTNVRVGTAIFGPRLKKELQCVQPRLVAVSKTKPVDLIVQAYEAGQRHFGENYVKELEEKANDPIILEKCNEIRWHFIGHLQTNKINKILSLPNIYLIETVDTEKLATTLNKNWPKFGPPDSKLKVMIQVNTSGEEDGLMMIGRFGYKVEDGPNPDFVCLKNCRDEICQNLGLDWKEINLSMGMSDDFEHAIELGSTNVRVGSSIFGVRPKKE</sequence>
<dbReference type="InterPro" id="IPR029066">
    <property type="entry name" value="PLP-binding_barrel"/>
</dbReference>
<dbReference type="AlphaFoldDB" id="A0A482WBF9"/>
<dbReference type="FunFam" id="3.20.20.10:FF:000007">
    <property type="entry name" value="Pyridoxal phosphate homeostasis protein"/>
    <property type="match status" value="1"/>
</dbReference>
<accession>A0A482WBF9</accession>
<dbReference type="PANTHER" id="PTHR10146">
    <property type="entry name" value="PROLINE SYNTHETASE CO-TRANSCRIBED BACTERIAL HOMOLOG PROTEIN"/>
    <property type="match status" value="1"/>
</dbReference>
<proteinExistence type="inferred from homology"/>
<dbReference type="OrthoDB" id="10264196at2759"/>
<dbReference type="GO" id="GO:0030170">
    <property type="term" value="F:pyridoxal phosphate binding"/>
    <property type="evidence" value="ECO:0007669"/>
    <property type="project" value="UniProtKB-UniRule"/>
</dbReference>
<comment type="caution">
    <text evidence="4">The sequence shown here is derived from an EMBL/GenBank/DDBJ whole genome shotgun (WGS) entry which is preliminary data.</text>
</comment>
<dbReference type="InterPro" id="IPR011078">
    <property type="entry name" value="PyrdxlP_homeostasis"/>
</dbReference>
<dbReference type="Proteomes" id="UP000292052">
    <property type="component" value="Unassembled WGS sequence"/>
</dbReference>
<dbReference type="CDD" id="cd06822">
    <property type="entry name" value="PLPDE_III_YBL036c_euk"/>
    <property type="match status" value="2"/>
</dbReference>
<dbReference type="Pfam" id="PF01168">
    <property type="entry name" value="Ala_racemase_N"/>
    <property type="match status" value="1"/>
</dbReference>
<feature type="modified residue" description="N6-(pyridoxal phosphate)lysine" evidence="2">
    <location>
        <position position="261"/>
    </location>
</feature>
<comment type="similarity">
    <text evidence="2">Belongs to the pyridoxal phosphate-binding protein YggS/PROSC family.</text>
</comment>
<evidence type="ECO:0000259" key="3">
    <source>
        <dbReference type="Pfam" id="PF01168"/>
    </source>
</evidence>
<feature type="domain" description="Alanine racemase N-terminal" evidence="3">
    <location>
        <begin position="32"/>
        <end position="243"/>
    </location>
</feature>
<dbReference type="Gene3D" id="3.20.20.10">
    <property type="entry name" value="Alanine racemase"/>
    <property type="match status" value="3"/>
</dbReference>
<gene>
    <name evidence="4" type="ORF">BDFB_005430</name>
</gene>
<reference evidence="4 5" key="1">
    <citation type="submission" date="2017-03" db="EMBL/GenBank/DDBJ databases">
        <title>Genome of the blue death feigning beetle - Asbolus verrucosus.</title>
        <authorList>
            <person name="Rider S.D."/>
        </authorList>
    </citation>
    <scope>NUCLEOTIDE SEQUENCE [LARGE SCALE GENOMIC DNA]</scope>
    <source>
        <strain evidence="4">Butters</strain>
        <tissue evidence="4">Head and leg muscle</tissue>
    </source>
</reference>
<dbReference type="SUPFAM" id="SSF51419">
    <property type="entry name" value="PLP-binding barrel"/>
    <property type="match status" value="2"/>
</dbReference>
<protein>
    <recommendedName>
        <fullName evidence="2">Pyridoxal phosphate homeostasis protein</fullName>
        <shortName evidence="2">PLP homeostasis protein</shortName>
    </recommendedName>
</protein>
<dbReference type="HAMAP" id="MF_02087">
    <property type="entry name" value="PLP_homeostasis"/>
    <property type="match status" value="2"/>
</dbReference>
<keyword evidence="1 2" id="KW-0663">Pyridoxal phosphate</keyword>
<dbReference type="EMBL" id="QDEB01013411">
    <property type="protein sequence ID" value="RZC41863.1"/>
    <property type="molecule type" value="Genomic_DNA"/>
</dbReference>
<evidence type="ECO:0000313" key="4">
    <source>
        <dbReference type="EMBL" id="RZC41863.1"/>
    </source>
</evidence>
<dbReference type="PROSITE" id="PS01211">
    <property type="entry name" value="UPF0001"/>
    <property type="match status" value="2"/>
</dbReference>
<comment type="function">
    <text evidence="2">Pyridoxal 5'-phosphate (PLP)-binding protein, which may be involved in intracellular homeostatic regulation of pyridoxal 5'-phosphate (PLP), the active form of vitamin B6.</text>
</comment>
<dbReference type="STRING" id="1661398.A0A482WBF9"/>
<keyword evidence="5" id="KW-1185">Reference proteome</keyword>
<dbReference type="NCBIfam" id="TIGR00044">
    <property type="entry name" value="YggS family pyridoxal phosphate-dependent enzyme"/>
    <property type="match status" value="1"/>
</dbReference>
<evidence type="ECO:0000313" key="5">
    <source>
        <dbReference type="Proteomes" id="UP000292052"/>
    </source>
</evidence>
<evidence type="ECO:0000256" key="2">
    <source>
        <dbReference type="HAMAP-Rule" id="MF_03225"/>
    </source>
</evidence>
<dbReference type="PANTHER" id="PTHR10146:SF14">
    <property type="entry name" value="PYRIDOXAL PHOSPHATE HOMEOSTASIS PROTEIN"/>
    <property type="match status" value="1"/>
</dbReference>
<feature type="modified residue" description="N6-(pyridoxal phosphate)lysine" evidence="2">
    <location>
        <position position="40"/>
    </location>
</feature>
<evidence type="ECO:0000256" key="1">
    <source>
        <dbReference type="ARBA" id="ARBA00022898"/>
    </source>
</evidence>